<dbReference type="InterPro" id="IPR006645">
    <property type="entry name" value="NGN-like_dom"/>
</dbReference>
<feature type="compositionally biased region" description="Low complexity" evidence="10">
    <location>
        <begin position="939"/>
        <end position="949"/>
    </location>
</feature>
<dbReference type="CDD" id="cd09888">
    <property type="entry name" value="NGN_Euk"/>
    <property type="match status" value="1"/>
</dbReference>
<dbReference type="InterPro" id="IPR005100">
    <property type="entry name" value="NGN-domain"/>
</dbReference>
<dbReference type="SMART" id="SM01104">
    <property type="entry name" value="CTD"/>
    <property type="match status" value="1"/>
</dbReference>
<dbReference type="PANTHER" id="PTHR11125:SF7">
    <property type="entry name" value="TRANSCRIPTION ELONGATION FACTOR SPT5"/>
    <property type="match status" value="1"/>
</dbReference>
<dbReference type="InterPro" id="IPR039385">
    <property type="entry name" value="NGN_Euk"/>
</dbReference>
<dbReference type="PIRSF" id="PIRSF036945">
    <property type="entry name" value="Spt5"/>
    <property type="match status" value="1"/>
</dbReference>
<dbReference type="Pfam" id="PF23291">
    <property type="entry name" value="KOW4_SPT5"/>
    <property type="match status" value="1"/>
</dbReference>
<gene>
    <name evidence="14" type="ORF">CVT24_009182</name>
</gene>
<comment type="subunit">
    <text evidence="8">Component of the SPT4-SPT5 complex. Interacts with RNA polymerase II.</text>
</comment>
<organism evidence="14 15">
    <name type="scientific">Panaeolus cyanescens</name>
    <dbReference type="NCBI Taxonomy" id="181874"/>
    <lineage>
        <taxon>Eukaryota</taxon>
        <taxon>Fungi</taxon>
        <taxon>Dikarya</taxon>
        <taxon>Basidiomycota</taxon>
        <taxon>Agaricomycotina</taxon>
        <taxon>Agaricomycetes</taxon>
        <taxon>Agaricomycetidae</taxon>
        <taxon>Agaricales</taxon>
        <taxon>Agaricineae</taxon>
        <taxon>Galeropsidaceae</taxon>
        <taxon>Panaeolus</taxon>
    </lineage>
</organism>
<dbReference type="Gene3D" id="3.30.70.940">
    <property type="entry name" value="NusG, N-terminal domain"/>
    <property type="match status" value="1"/>
</dbReference>
<dbReference type="GO" id="GO:0006397">
    <property type="term" value="P:mRNA processing"/>
    <property type="evidence" value="ECO:0007669"/>
    <property type="project" value="UniProtKB-KW"/>
</dbReference>
<dbReference type="InterPro" id="IPR017071">
    <property type="entry name" value="TF_Spt5_eukaryote"/>
</dbReference>
<dbReference type="CDD" id="cd06084">
    <property type="entry name" value="KOW_Spt5_4"/>
    <property type="match status" value="1"/>
</dbReference>
<dbReference type="EMBL" id="NHTK01001363">
    <property type="protein sequence ID" value="PPQ99314.1"/>
    <property type="molecule type" value="Genomic_DNA"/>
</dbReference>
<feature type="compositionally biased region" description="Polar residues" evidence="10">
    <location>
        <begin position="1181"/>
        <end position="1195"/>
    </location>
</feature>
<dbReference type="Pfam" id="PF11942">
    <property type="entry name" value="Spt5_N"/>
    <property type="match status" value="1"/>
</dbReference>
<feature type="domain" description="KOW" evidence="12">
    <location>
        <begin position="440"/>
        <end position="467"/>
    </location>
</feature>
<feature type="compositionally biased region" description="Acidic residues" evidence="10">
    <location>
        <begin position="1"/>
        <end position="30"/>
    </location>
</feature>
<dbReference type="InterPro" id="IPR008991">
    <property type="entry name" value="Translation_prot_SH3-like_sf"/>
</dbReference>
<reference evidence="14 15" key="1">
    <citation type="journal article" date="2018" name="Evol. Lett.">
        <title>Horizontal gene cluster transfer increased hallucinogenic mushroom diversity.</title>
        <authorList>
            <person name="Reynolds H.T."/>
            <person name="Vijayakumar V."/>
            <person name="Gluck-Thaler E."/>
            <person name="Korotkin H.B."/>
            <person name="Matheny P.B."/>
            <person name="Slot J.C."/>
        </authorList>
    </citation>
    <scope>NUCLEOTIDE SEQUENCE [LARGE SCALE GENOMIC DNA]</scope>
    <source>
        <strain evidence="14 15">2629</strain>
    </source>
</reference>
<dbReference type="FunFam" id="3.30.70.940:FF:000005">
    <property type="entry name" value="Transcription elongation factor SPT5"/>
    <property type="match status" value="1"/>
</dbReference>
<comment type="subcellular location">
    <subcellularLocation>
        <location evidence="1 9">Nucleus</location>
    </subcellularLocation>
</comment>
<dbReference type="GO" id="GO:0032784">
    <property type="term" value="P:regulation of DNA-templated transcription elongation"/>
    <property type="evidence" value="ECO:0007669"/>
    <property type="project" value="InterPro"/>
</dbReference>
<evidence type="ECO:0000256" key="3">
    <source>
        <dbReference type="ARBA" id="ARBA00020181"/>
    </source>
</evidence>
<dbReference type="InterPro" id="IPR041977">
    <property type="entry name" value="KOW_Spt5_4"/>
</dbReference>
<evidence type="ECO:0000313" key="14">
    <source>
        <dbReference type="EMBL" id="PPQ99314.1"/>
    </source>
</evidence>
<evidence type="ECO:0000256" key="2">
    <source>
        <dbReference type="ARBA" id="ARBA00006956"/>
    </source>
</evidence>
<feature type="compositionally biased region" description="Polar residues" evidence="10">
    <location>
        <begin position="850"/>
        <end position="861"/>
    </location>
</feature>
<evidence type="ECO:0000256" key="4">
    <source>
        <dbReference type="ARBA" id="ARBA00022664"/>
    </source>
</evidence>
<protein>
    <recommendedName>
        <fullName evidence="3 9">Transcription elongation factor SPT5</fullName>
    </recommendedName>
</protein>
<feature type="compositionally biased region" description="Gly residues" evidence="10">
    <location>
        <begin position="768"/>
        <end position="800"/>
    </location>
</feature>
<dbReference type="Gene3D" id="2.30.30.30">
    <property type="match status" value="3"/>
</dbReference>
<dbReference type="PANTHER" id="PTHR11125">
    <property type="entry name" value="SUPPRESSOR OF TY 5"/>
    <property type="match status" value="1"/>
</dbReference>
<evidence type="ECO:0000259" key="11">
    <source>
        <dbReference type="SMART" id="SM00738"/>
    </source>
</evidence>
<evidence type="ECO:0000256" key="5">
    <source>
        <dbReference type="ARBA" id="ARBA00023163"/>
    </source>
</evidence>
<sequence length="1202" mass="130618">MSDEEDHQIFGNDDDAELEEENVEEEEEEEAPSRKGKSKRRVEEDDDEDDEDDDDDDEDEDEDDDDEEEAAGRKRKRAKRRHRKTLNRFLDIEAEVSEDEEEEEEEEEEGVDNFITHEDDDMGDDYPSRAHRALLDSARHYEEEDMRSPEEIAKAVAQRHQHTRATPYTGDMNEIPQRLLMPSVHDASLWQVRVKPGKEREIVFSLMRKAIDLEYSKSPLSILSAFQRDSLPGMVYIEARSSKQVQDACKNLIGIYPSRGVVLVPIDEMASLLQIKKQEVTLTPGTWVRIRRGKYAGDLAQVVDMTENGEDVGVRLIPRIDMNPRDDASALDAAGKKRKKANAATGTMRPPQRLFNSEEIIKVYGRKNVLKRNQAYVFQNDTYKDGFLEKDFKASALISEDVNPTLDEITQFTRKQDGGEDSVVNLSVIAEASRKAAISVLQPGDHVEVFEGEQSGVHGVVDEVAGDVVTITAKGFDLEGQKMEIPARSVRKRFKPGDHVKVMAGQNADETGLVVAVADNVVTFVSDMSMQEISVFSKDLREAAEVGSGSNAVGNYELHDLVQLDAQTVGVIYKTERDSFRVLDQNGQSRLVQPHQISMRRDSSRAIATDAEGHELRINDTVKETDGMGRQGRVLHTHQSFYAFLYNRDLNENNGIFVTRARSLVSVAPRNAMKAAGADLSKMNPALVAPTGGMVGSGNMGRGPRDRHIGATVTVVKGAYKGYAGTIKDTNGPVARVELRTGNKIISIEKDKLFLRKPDGSLEPLEKSGGGYRGPGGAGRGGGPGGGGGRGGGAQYGGWGMPPPVPNGGRTPLTMGKTPNPYAMEGKTPAWNASSRTPNPYADGGRTPAWNVSSRTPNPYANNDGGRTPAWNVGSRTPNPYATGANAGAGTGTGWGGATPGRNAAAGRATPRAPAASSASESSPNSYNSNPWGQQDPWGGATPGRPATAATPWETAWQSAPTPAAAATPGVHMGPTPGYLAAPTPGISQTPGYWGAGSSVATPGGMIGSYNTMTDETEELDDGWLYESIVANYLTRLKIVIKGTKATSYLDGQLENRTGHVLAAQENPSAYEQTARVKLDDGSEHSLPSRYIVPQEPKFNDEVLVLASGKYRGQTLIVRETEDLKLVVSSKANPADVDSIPTALAVPLLEATVTHHLFLSVVLYKRLVLGEQQRQIPPMMSASNDSQTTSFGSGSEETRKYN</sequence>
<feature type="domain" description="NusG-like N-terminal" evidence="11">
    <location>
        <begin position="186"/>
        <end position="276"/>
    </location>
</feature>
<evidence type="ECO:0000256" key="6">
    <source>
        <dbReference type="ARBA" id="ARBA00023242"/>
    </source>
</evidence>
<evidence type="ECO:0000259" key="12">
    <source>
        <dbReference type="SMART" id="SM00739"/>
    </source>
</evidence>
<dbReference type="CDD" id="cd06083">
    <property type="entry name" value="KOW_Spt5_3"/>
    <property type="match status" value="1"/>
</dbReference>
<dbReference type="GO" id="GO:0000785">
    <property type="term" value="C:chromatin"/>
    <property type="evidence" value="ECO:0007669"/>
    <property type="project" value="UniProtKB-ARBA"/>
</dbReference>
<feature type="domain" description="KOW" evidence="12">
    <location>
        <begin position="706"/>
        <end position="733"/>
    </location>
</feature>
<dbReference type="Pfam" id="PF12815">
    <property type="entry name" value="CTD"/>
    <property type="match status" value="1"/>
</dbReference>
<feature type="region of interest" description="Disordered" evidence="10">
    <location>
        <begin position="1"/>
        <end position="128"/>
    </location>
</feature>
<dbReference type="InterPro" id="IPR041973">
    <property type="entry name" value="KOW_Spt5_1"/>
</dbReference>
<dbReference type="InterPro" id="IPR036735">
    <property type="entry name" value="NGN_dom_sf"/>
</dbReference>
<dbReference type="InterPro" id="IPR041975">
    <property type="entry name" value="KOW_Spt5_2"/>
</dbReference>
<dbReference type="FunFam" id="2.30.30.30:FF:000018">
    <property type="entry name" value="Transcription elongation factor SPT5"/>
    <property type="match status" value="1"/>
</dbReference>
<evidence type="ECO:0000313" key="15">
    <source>
        <dbReference type="Proteomes" id="UP000284842"/>
    </source>
</evidence>
<feature type="region of interest" description="Disordered" evidence="10">
    <location>
        <begin position="759"/>
        <end position="949"/>
    </location>
</feature>
<dbReference type="InParanoid" id="A0A409Y8Q2"/>
<feature type="domain" description="KOW" evidence="12">
    <location>
        <begin position="281"/>
        <end position="308"/>
    </location>
</feature>
<keyword evidence="5 9" id="KW-0804">Transcription</keyword>
<dbReference type="GO" id="GO:0032044">
    <property type="term" value="C:DSIF complex"/>
    <property type="evidence" value="ECO:0007669"/>
    <property type="project" value="TreeGrafter"/>
</dbReference>
<dbReference type="AlphaFoldDB" id="A0A409Y8Q2"/>
<dbReference type="InterPro" id="IPR022581">
    <property type="entry name" value="Spt5_N"/>
</dbReference>
<dbReference type="CDD" id="cd06081">
    <property type="entry name" value="KOW_Spt5_1"/>
    <property type="match status" value="1"/>
</dbReference>
<dbReference type="SMART" id="SM00738">
    <property type="entry name" value="NGN"/>
    <property type="match status" value="1"/>
</dbReference>
<feature type="region of interest" description="Disordered" evidence="10">
    <location>
        <begin position="1178"/>
        <end position="1202"/>
    </location>
</feature>
<feature type="domain" description="KOW" evidence="12">
    <location>
        <begin position="615"/>
        <end position="640"/>
    </location>
</feature>
<proteinExistence type="inferred from homology"/>
<keyword evidence="15" id="KW-1185">Reference proteome</keyword>
<dbReference type="Pfam" id="PF23037">
    <property type="entry name" value="KOWx_SPT5"/>
    <property type="match status" value="1"/>
</dbReference>
<dbReference type="Pfam" id="PF23284">
    <property type="entry name" value="KOW2_Spt5"/>
    <property type="match status" value="1"/>
</dbReference>
<dbReference type="OrthoDB" id="28901at2759"/>
<feature type="compositionally biased region" description="Low complexity" evidence="10">
    <location>
        <begin position="900"/>
        <end position="930"/>
    </location>
</feature>
<feature type="compositionally biased region" description="Basic residues" evidence="10">
    <location>
        <begin position="73"/>
        <end position="86"/>
    </location>
</feature>
<dbReference type="SUPFAM" id="SSF50104">
    <property type="entry name" value="Translation proteins SH3-like domain"/>
    <property type="match status" value="1"/>
</dbReference>
<dbReference type="InterPro" id="IPR024945">
    <property type="entry name" value="Spt5_C_dom"/>
</dbReference>
<accession>A0A409Y8Q2</accession>
<dbReference type="CDD" id="cd06085">
    <property type="entry name" value="KOW_Spt5_5"/>
    <property type="match status" value="1"/>
</dbReference>
<dbReference type="Pfam" id="PF03439">
    <property type="entry name" value="Spt5-NGN"/>
    <property type="match status" value="1"/>
</dbReference>
<feature type="compositionally biased region" description="Acidic residues" evidence="10">
    <location>
        <begin position="44"/>
        <end position="69"/>
    </location>
</feature>
<dbReference type="InterPro" id="IPR014722">
    <property type="entry name" value="Rib_uL2_dom2"/>
</dbReference>
<evidence type="ECO:0000256" key="7">
    <source>
        <dbReference type="ARBA" id="ARBA00024691"/>
    </source>
</evidence>
<name>A0A409Y8Q2_9AGAR</name>
<dbReference type="InterPro" id="IPR039659">
    <property type="entry name" value="SPT5"/>
</dbReference>
<dbReference type="CDD" id="cd06082">
    <property type="entry name" value="KOW_Spt5_2"/>
    <property type="match status" value="1"/>
</dbReference>
<comment type="function">
    <text evidence="7 9">The SPT4-SPT5 complex mediates both activation and inhibition of transcription elongation, and plays a role in pre-mRNA processing. This complex seems to be important for the stability of the RNA polymerase II elongation machinery on the chromatin template but not for the inherent ability of this machinery to translocate down the gene.</text>
</comment>
<dbReference type="STRING" id="181874.A0A409Y8Q2"/>
<feature type="compositionally biased region" description="Gly residues" evidence="10">
    <location>
        <begin position="887"/>
        <end position="899"/>
    </location>
</feature>
<comment type="similarity">
    <text evidence="2 9">Belongs to the SPT5 family.</text>
</comment>
<dbReference type="InterPro" id="IPR005824">
    <property type="entry name" value="KOW"/>
</dbReference>
<dbReference type="GO" id="GO:0006368">
    <property type="term" value="P:transcription elongation by RNA polymerase II"/>
    <property type="evidence" value="ECO:0007669"/>
    <property type="project" value="TreeGrafter"/>
</dbReference>
<dbReference type="InterPro" id="IPR057936">
    <property type="entry name" value="KOWx_Spt5"/>
</dbReference>
<keyword evidence="4" id="KW-0507">mRNA processing</keyword>
<feature type="domain" description="Spt5 C-terminal" evidence="13">
    <location>
        <begin position="825"/>
        <end position="991"/>
    </location>
</feature>
<dbReference type="GO" id="GO:0006357">
    <property type="term" value="P:regulation of transcription by RNA polymerase II"/>
    <property type="evidence" value="ECO:0007669"/>
    <property type="project" value="InterPro"/>
</dbReference>
<evidence type="ECO:0000256" key="8">
    <source>
        <dbReference type="ARBA" id="ARBA00025870"/>
    </source>
</evidence>
<dbReference type="InterPro" id="IPR041978">
    <property type="entry name" value="KOW_Spt5_5"/>
</dbReference>
<evidence type="ECO:0000256" key="10">
    <source>
        <dbReference type="SAM" id="MobiDB-lite"/>
    </source>
</evidence>
<dbReference type="GO" id="GO:0003729">
    <property type="term" value="F:mRNA binding"/>
    <property type="evidence" value="ECO:0007669"/>
    <property type="project" value="TreeGrafter"/>
</dbReference>
<evidence type="ECO:0000256" key="9">
    <source>
        <dbReference type="PIRNR" id="PIRNR036945"/>
    </source>
</evidence>
<comment type="caution">
    <text evidence="14">The sequence shown here is derived from an EMBL/GenBank/DDBJ whole genome shotgun (WGS) entry which is preliminary data.</text>
</comment>
<feature type="domain" description="KOW" evidence="12">
    <location>
        <begin position="493"/>
        <end position="520"/>
    </location>
</feature>
<dbReference type="SMART" id="SM00739">
    <property type="entry name" value="KOW"/>
    <property type="match status" value="5"/>
</dbReference>
<keyword evidence="6 9" id="KW-0539">Nucleus</keyword>
<dbReference type="Proteomes" id="UP000284842">
    <property type="component" value="Unassembled WGS sequence"/>
</dbReference>
<evidence type="ECO:0000259" key="13">
    <source>
        <dbReference type="SMART" id="SM01104"/>
    </source>
</evidence>
<evidence type="ECO:0000256" key="1">
    <source>
        <dbReference type="ARBA" id="ARBA00004123"/>
    </source>
</evidence>
<dbReference type="Pfam" id="PF23290">
    <property type="entry name" value="KOW5_SPT5"/>
    <property type="match status" value="1"/>
</dbReference>
<dbReference type="FunCoup" id="A0A409Y8Q2">
    <property type="interactions" value="667"/>
</dbReference>
<dbReference type="Pfam" id="PF23042">
    <property type="entry name" value="KOW1_SPT5"/>
    <property type="match status" value="1"/>
</dbReference>
<feature type="compositionally biased region" description="Acidic residues" evidence="10">
    <location>
        <begin position="92"/>
        <end position="111"/>
    </location>
</feature>
<dbReference type="InterPro" id="IPR041976">
    <property type="entry name" value="KOW_Spt5_3"/>
</dbReference>
<dbReference type="FunFam" id="2.30.30.30:FF:000029">
    <property type="entry name" value="Transcription elongation factor SPT5"/>
    <property type="match status" value="1"/>
</dbReference>